<evidence type="ECO:0000313" key="3">
    <source>
        <dbReference type="Proteomes" id="UP001524547"/>
    </source>
</evidence>
<dbReference type="Proteomes" id="UP001524547">
    <property type="component" value="Unassembled WGS sequence"/>
</dbReference>
<organism evidence="2 3">
    <name type="scientific">Rhizosaccharibacter radicis</name>
    <dbReference type="NCBI Taxonomy" id="2782605"/>
    <lineage>
        <taxon>Bacteria</taxon>
        <taxon>Pseudomonadati</taxon>
        <taxon>Pseudomonadota</taxon>
        <taxon>Alphaproteobacteria</taxon>
        <taxon>Acetobacterales</taxon>
        <taxon>Acetobacteraceae</taxon>
        <taxon>Rhizosaccharibacter</taxon>
    </lineage>
</organism>
<feature type="compositionally biased region" description="Basic and acidic residues" evidence="1">
    <location>
        <begin position="140"/>
        <end position="156"/>
    </location>
</feature>
<sequence>MNASGEVLGRIRNASHAADALARFWRTRDVPPHWLSLLPEEPAPGGLPHRVASARRSREALETPELPLAEGSAMPASAPGRAASSGRSRRTATPADQPDLFSGEPEPAGSPSVTLAAGSEESPPHRAAGRGRPTPSAPASDRRAVDAVARRPDMPDRPAGNDAAADDAANGSMARDGSAPGPDDAGNRPVAVTGPDRDHPAADESRLDPREIMLQAVDPRGIRAADRQDAWLYLVTTGMDAHVLLRDGLPVSRIDPPVLSERPAVPSRLAALAEDADLSSHRGMELKVLRVRRYAVEEMLEPDPDASRAAGHPCFLLTGAGAS</sequence>
<feature type="compositionally biased region" description="Basic and acidic residues" evidence="1">
    <location>
        <begin position="195"/>
        <end position="209"/>
    </location>
</feature>
<accession>A0ABT1VSV6</accession>
<evidence type="ECO:0000313" key="2">
    <source>
        <dbReference type="EMBL" id="MCQ8239431.1"/>
    </source>
</evidence>
<proteinExistence type="predicted"/>
<gene>
    <name evidence="2" type="ORF">NFI88_01075</name>
</gene>
<dbReference type="EMBL" id="JAMZEJ010000001">
    <property type="protein sequence ID" value="MCQ8239431.1"/>
    <property type="molecule type" value="Genomic_DNA"/>
</dbReference>
<feature type="compositionally biased region" description="Low complexity" evidence="1">
    <location>
        <begin position="63"/>
        <end position="95"/>
    </location>
</feature>
<feature type="compositionally biased region" description="Low complexity" evidence="1">
    <location>
        <begin position="160"/>
        <end position="171"/>
    </location>
</feature>
<feature type="compositionally biased region" description="Low complexity" evidence="1">
    <location>
        <begin position="39"/>
        <end position="48"/>
    </location>
</feature>
<keyword evidence="3" id="KW-1185">Reference proteome</keyword>
<dbReference type="RefSeq" id="WP_422918169.1">
    <property type="nucleotide sequence ID" value="NZ_JAMZEJ010000001.1"/>
</dbReference>
<feature type="region of interest" description="Disordered" evidence="1">
    <location>
        <begin position="39"/>
        <end position="209"/>
    </location>
</feature>
<name>A0ABT1VSV6_9PROT</name>
<evidence type="ECO:0000256" key="1">
    <source>
        <dbReference type="SAM" id="MobiDB-lite"/>
    </source>
</evidence>
<protein>
    <submittedName>
        <fullName evidence="2">Uncharacterized protein</fullName>
    </submittedName>
</protein>
<comment type="caution">
    <text evidence="2">The sequence shown here is derived from an EMBL/GenBank/DDBJ whole genome shotgun (WGS) entry which is preliminary data.</text>
</comment>
<reference evidence="2 3" key="1">
    <citation type="submission" date="2022-06" db="EMBL/GenBank/DDBJ databases">
        <title>Rhizosaccharibacter gen. nov. sp. nov. KSS12, endophytic bacteria isolated from sugarcane.</title>
        <authorList>
            <person name="Pitiwittayakul N."/>
        </authorList>
    </citation>
    <scope>NUCLEOTIDE SEQUENCE [LARGE SCALE GENOMIC DNA]</scope>
    <source>
        <strain evidence="2 3">KSS12</strain>
    </source>
</reference>